<reference evidence="2" key="1">
    <citation type="submission" date="2024-02" db="EMBL/GenBank/DDBJ databases">
        <authorList>
            <consortium name="ELIXIR-Norway"/>
            <consortium name="Elixir Norway"/>
        </authorList>
    </citation>
    <scope>NUCLEOTIDE SEQUENCE</scope>
</reference>
<dbReference type="SUPFAM" id="SSF54495">
    <property type="entry name" value="UBC-like"/>
    <property type="match status" value="1"/>
</dbReference>
<dbReference type="InterPro" id="IPR000608">
    <property type="entry name" value="UBC"/>
</dbReference>
<dbReference type="InterPro" id="IPR016135">
    <property type="entry name" value="UBQ-conjugating_enzyme/RWD"/>
</dbReference>
<accession>A0ABP0UQD9</accession>
<keyword evidence="3" id="KW-1185">Reference proteome</keyword>
<proteinExistence type="predicted"/>
<dbReference type="Gene3D" id="3.10.110.10">
    <property type="entry name" value="Ubiquitin Conjugating Enzyme"/>
    <property type="match status" value="1"/>
</dbReference>
<sequence length="86" mass="9862">MIRKSIGFPCGEYEVENRHVESWVFLRFQKVTTFLHGLDKWSSAYDVWTILLSIQSLLGEPNNDSPLNSYAAALWSDEEGTLKVLL</sequence>
<feature type="domain" description="UBC core" evidence="1">
    <location>
        <begin position="1"/>
        <end position="86"/>
    </location>
</feature>
<evidence type="ECO:0000313" key="3">
    <source>
        <dbReference type="Proteomes" id="UP001497512"/>
    </source>
</evidence>
<organism evidence="2 3">
    <name type="scientific">Sphagnum troendelagicum</name>
    <dbReference type="NCBI Taxonomy" id="128251"/>
    <lineage>
        <taxon>Eukaryota</taxon>
        <taxon>Viridiplantae</taxon>
        <taxon>Streptophyta</taxon>
        <taxon>Embryophyta</taxon>
        <taxon>Bryophyta</taxon>
        <taxon>Sphagnophytina</taxon>
        <taxon>Sphagnopsida</taxon>
        <taxon>Sphagnales</taxon>
        <taxon>Sphagnaceae</taxon>
        <taxon>Sphagnum</taxon>
    </lineage>
</organism>
<protein>
    <recommendedName>
        <fullName evidence="1">UBC core domain-containing protein</fullName>
    </recommendedName>
</protein>
<dbReference type="EMBL" id="OZ019897">
    <property type="protein sequence ID" value="CAK9227262.1"/>
    <property type="molecule type" value="Genomic_DNA"/>
</dbReference>
<dbReference type="Pfam" id="PF00179">
    <property type="entry name" value="UQ_con"/>
    <property type="match status" value="1"/>
</dbReference>
<gene>
    <name evidence="2" type="ORF">CSSPTR1EN2_LOCUS18651</name>
</gene>
<evidence type="ECO:0000259" key="1">
    <source>
        <dbReference type="PROSITE" id="PS50127"/>
    </source>
</evidence>
<evidence type="ECO:0000313" key="2">
    <source>
        <dbReference type="EMBL" id="CAK9227262.1"/>
    </source>
</evidence>
<dbReference type="PROSITE" id="PS50127">
    <property type="entry name" value="UBC_2"/>
    <property type="match status" value="1"/>
</dbReference>
<dbReference type="Proteomes" id="UP001497512">
    <property type="component" value="Chromosome 5"/>
</dbReference>
<name>A0ABP0UQD9_9BRYO</name>